<evidence type="ECO:0000256" key="7">
    <source>
        <dbReference type="SAM" id="Phobius"/>
    </source>
</evidence>
<name>A0A7K0KCA3_9BACT</name>
<feature type="transmembrane region" description="Helical" evidence="7">
    <location>
        <begin position="7"/>
        <end position="31"/>
    </location>
</feature>
<proteinExistence type="predicted"/>
<accession>A0A7K0KCA3</accession>
<dbReference type="InterPro" id="IPR004960">
    <property type="entry name" value="LipA_acyltrans"/>
</dbReference>
<evidence type="ECO:0000313" key="8">
    <source>
        <dbReference type="EMBL" id="MST83544.1"/>
    </source>
</evidence>
<protein>
    <submittedName>
        <fullName evidence="8">Acetyltransferase</fullName>
    </submittedName>
</protein>
<dbReference type="PANTHER" id="PTHR30606">
    <property type="entry name" value="LIPID A BIOSYNTHESIS LAUROYL ACYLTRANSFERASE"/>
    <property type="match status" value="1"/>
</dbReference>
<dbReference type="RefSeq" id="WP_154533123.1">
    <property type="nucleotide sequence ID" value="NZ_VUNG01000003.1"/>
</dbReference>
<keyword evidence="3" id="KW-0997">Cell inner membrane</keyword>
<dbReference type="GO" id="GO:0016746">
    <property type="term" value="F:acyltransferase activity"/>
    <property type="evidence" value="ECO:0007669"/>
    <property type="project" value="UniProtKB-KW"/>
</dbReference>
<keyword evidence="6" id="KW-0012">Acyltransferase</keyword>
<evidence type="ECO:0000256" key="3">
    <source>
        <dbReference type="ARBA" id="ARBA00022519"/>
    </source>
</evidence>
<sequence length="324" mass="39098">MKKFFSYIAYLIVAGLWYLLSLLPFCVLYVFSDLLYLLAGRLVHYRHRVIWKNLRESFPEKSERELRQIEQAFYRQFCDYLMETIKMMTISKEELKRRMHISAPESFWQCLDNNQSIAVYLGHLFNWEYMTSLPLWVADDVQCCEIYHPLENAYFDSLFLRARERHHALCIPMMESLRRIISFGKTHRAIVVGYIADQVPFWNNIHHWVDFLHHDTPVLTGAERIAKHTNEACFYAYMRRTRRGYYTCEMKLITLEPKKSKDFEITDAYFRLLEENIREQPSLYLWSHNRWKRTRAEFNIRYNAATGKVDLRDLDVIKREKGIN</sequence>
<keyword evidence="7" id="KW-1133">Transmembrane helix</keyword>
<dbReference type="GO" id="GO:0009247">
    <property type="term" value="P:glycolipid biosynthetic process"/>
    <property type="evidence" value="ECO:0007669"/>
    <property type="project" value="UniProtKB-ARBA"/>
</dbReference>
<keyword evidence="9" id="KW-1185">Reference proteome</keyword>
<dbReference type="Pfam" id="PF03279">
    <property type="entry name" value="Lip_A_acyltrans"/>
    <property type="match status" value="1"/>
</dbReference>
<dbReference type="Proteomes" id="UP000438914">
    <property type="component" value="Unassembled WGS sequence"/>
</dbReference>
<comment type="caution">
    <text evidence="8">The sequence shown here is derived from an EMBL/GenBank/DDBJ whole genome shotgun (WGS) entry which is preliminary data.</text>
</comment>
<dbReference type="GO" id="GO:0005886">
    <property type="term" value="C:plasma membrane"/>
    <property type="evidence" value="ECO:0007669"/>
    <property type="project" value="UniProtKB-SubCell"/>
</dbReference>
<dbReference type="PANTHER" id="PTHR30606:SF10">
    <property type="entry name" value="PHOSPHATIDYLINOSITOL MANNOSIDE ACYLTRANSFERASE"/>
    <property type="match status" value="1"/>
</dbReference>
<dbReference type="EMBL" id="VUNG01000003">
    <property type="protein sequence ID" value="MST83544.1"/>
    <property type="molecule type" value="Genomic_DNA"/>
</dbReference>
<comment type="subcellular location">
    <subcellularLocation>
        <location evidence="1">Cell inner membrane</location>
    </subcellularLocation>
</comment>
<keyword evidence="7" id="KW-0812">Transmembrane</keyword>
<reference evidence="8 9" key="1">
    <citation type="submission" date="2019-08" db="EMBL/GenBank/DDBJ databases">
        <title>In-depth cultivation of the pig gut microbiome towards novel bacterial diversity and tailored functional studies.</title>
        <authorList>
            <person name="Wylensek D."/>
            <person name="Hitch T.C.A."/>
            <person name="Clavel T."/>
        </authorList>
    </citation>
    <scope>NUCLEOTIDE SEQUENCE [LARGE SCALE GENOMIC DNA]</scope>
    <source>
        <strain evidence="8 9">LKV-178-WT-2A</strain>
    </source>
</reference>
<evidence type="ECO:0000256" key="2">
    <source>
        <dbReference type="ARBA" id="ARBA00022475"/>
    </source>
</evidence>
<keyword evidence="4 8" id="KW-0808">Transferase</keyword>
<gene>
    <name evidence="8" type="ORF">FYJ73_02395</name>
</gene>
<evidence type="ECO:0000256" key="5">
    <source>
        <dbReference type="ARBA" id="ARBA00023136"/>
    </source>
</evidence>
<keyword evidence="2" id="KW-1003">Cell membrane</keyword>
<dbReference type="CDD" id="cd07984">
    <property type="entry name" value="LPLAT_LABLAT-like"/>
    <property type="match status" value="1"/>
</dbReference>
<evidence type="ECO:0000256" key="4">
    <source>
        <dbReference type="ARBA" id="ARBA00022679"/>
    </source>
</evidence>
<evidence type="ECO:0000256" key="1">
    <source>
        <dbReference type="ARBA" id="ARBA00004533"/>
    </source>
</evidence>
<evidence type="ECO:0000313" key="9">
    <source>
        <dbReference type="Proteomes" id="UP000438914"/>
    </source>
</evidence>
<dbReference type="AlphaFoldDB" id="A0A7K0KCA3"/>
<evidence type="ECO:0000256" key="6">
    <source>
        <dbReference type="ARBA" id="ARBA00023315"/>
    </source>
</evidence>
<organism evidence="8 9">
    <name type="scientific">Hallella mizrahii</name>
    <dbReference type="NCBI Taxonomy" id="2606637"/>
    <lineage>
        <taxon>Bacteria</taxon>
        <taxon>Pseudomonadati</taxon>
        <taxon>Bacteroidota</taxon>
        <taxon>Bacteroidia</taxon>
        <taxon>Bacteroidales</taxon>
        <taxon>Prevotellaceae</taxon>
        <taxon>Hallella</taxon>
    </lineage>
</organism>
<keyword evidence="5 7" id="KW-0472">Membrane</keyword>